<comment type="catalytic activity">
    <reaction evidence="1">
        <text>ATP + H2O = ADP + phosphate + H(+)</text>
        <dbReference type="Rhea" id="RHEA:13065"/>
        <dbReference type="ChEBI" id="CHEBI:15377"/>
        <dbReference type="ChEBI" id="CHEBI:15378"/>
        <dbReference type="ChEBI" id="CHEBI:30616"/>
        <dbReference type="ChEBI" id="CHEBI:43474"/>
        <dbReference type="ChEBI" id="CHEBI:456216"/>
        <dbReference type="EC" id="5.6.2.3"/>
    </reaction>
</comment>
<dbReference type="Gene3D" id="3.40.50.300">
    <property type="entry name" value="P-loop containing nucleotide triphosphate hydrolases"/>
    <property type="match status" value="1"/>
</dbReference>
<keyword evidence="1" id="KW-0234">DNA repair</keyword>
<reference evidence="5" key="1">
    <citation type="submission" date="2016-06" db="UniProtKB">
        <authorList>
            <consortium name="WormBaseParasite"/>
        </authorList>
    </citation>
    <scope>IDENTIFICATION</scope>
</reference>
<feature type="domain" description="DNA helicase Pif1-like DEAD-box helicase" evidence="2">
    <location>
        <begin position="5"/>
        <end position="102"/>
    </location>
</feature>
<sequence length="118" mass="12761">MQTINRGVGEIFLLDARGGTGKTFLIRLILATVRSLNVIALAFALSGLLPGGTTAHSALKLPLNIQLIETPTCNLSKASGMGKVLQKCKLVVWDECAMRTKNRSRLLIDHCKICVEIS</sequence>
<proteinExistence type="inferred from homology"/>
<comment type="cofactor">
    <cofactor evidence="1">
        <name>Mg(2+)</name>
        <dbReference type="ChEBI" id="CHEBI:18420"/>
    </cofactor>
</comment>
<dbReference type="GO" id="GO:0006310">
    <property type="term" value="P:DNA recombination"/>
    <property type="evidence" value="ECO:0007669"/>
    <property type="project" value="UniProtKB-KW"/>
</dbReference>
<dbReference type="PANTHER" id="PTHR10492">
    <property type="match status" value="1"/>
</dbReference>
<dbReference type="PANTHER" id="PTHR10492:SF57">
    <property type="entry name" value="ATP-DEPENDENT DNA HELICASE"/>
    <property type="match status" value="1"/>
</dbReference>
<dbReference type="EC" id="5.6.2.3" evidence="1"/>
<dbReference type="GO" id="GO:0000723">
    <property type="term" value="P:telomere maintenance"/>
    <property type="evidence" value="ECO:0007669"/>
    <property type="project" value="InterPro"/>
</dbReference>
<dbReference type="Pfam" id="PF05970">
    <property type="entry name" value="PIF1"/>
    <property type="match status" value="1"/>
</dbReference>
<keyword evidence="1" id="KW-0233">DNA recombination</keyword>
<keyword evidence="1" id="KW-0378">Hydrolase</keyword>
<dbReference type="AlphaFoldDB" id="A0A182F053"/>
<organism evidence="5">
    <name type="scientific">Onchocerca ochengi</name>
    <name type="common">Filarial nematode worm</name>
    <dbReference type="NCBI Taxonomy" id="42157"/>
    <lineage>
        <taxon>Eukaryota</taxon>
        <taxon>Metazoa</taxon>
        <taxon>Ecdysozoa</taxon>
        <taxon>Nematoda</taxon>
        <taxon>Chromadorea</taxon>
        <taxon>Rhabditida</taxon>
        <taxon>Spirurina</taxon>
        <taxon>Spiruromorpha</taxon>
        <taxon>Filarioidea</taxon>
        <taxon>Onchocercidae</taxon>
        <taxon>Onchocerca</taxon>
    </lineage>
</organism>
<protein>
    <recommendedName>
        <fullName evidence="1">ATP-dependent DNA helicase</fullName>
        <ecNumber evidence="1">5.6.2.3</ecNumber>
    </recommendedName>
</protein>
<dbReference type="GO" id="GO:0006281">
    <property type="term" value="P:DNA repair"/>
    <property type="evidence" value="ECO:0007669"/>
    <property type="project" value="UniProtKB-KW"/>
</dbReference>
<dbReference type="OrthoDB" id="10032644at2759"/>
<dbReference type="GO" id="GO:0016787">
    <property type="term" value="F:hydrolase activity"/>
    <property type="evidence" value="ECO:0007669"/>
    <property type="project" value="UniProtKB-KW"/>
</dbReference>
<dbReference type="Proteomes" id="UP000271087">
    <property type="component" value="Unassembled WGS sequence"/>
</dbReference>
<dbReference type="GO" id="GO:0005524">
    <property type="term" value="F:ATP binding"/>
    <property type="evidence" value="ECO:0007669"/>
    <property type="project" value="UniProtKB-KW"/>
</dbReference>
<dbReference type="EMBL" id="UYRW01019282">
    <property type="protein sequence ID" value="VDN05825.1"/>
    <property type="molecule type" value="Genomic_DNA"/>
</dbReference>
<accession>A0A182F053</accession>
<dbReference type="SUPFAM" id="SSF52540">
    <property type="entry name" value="P-loop containing nucleoside triphosphate hydrolases"/>
    <property type="match status" value="1"/>
</dbReference>
<keyword evidence="4" id="KW-1185">Reference proteome</keyword>
<evidence type="ECO:0000313" key="3">
    <source>
        <dbReference type="EMBL" id="VDN05825.1"/>
    </source>
</evidence>
<evidence type="ECO:0000259" key="2">
    <source>
        <dbReference type="Pfam" id="PF05970"/>
    </source>
</evidence>
<reference evidence="3 4" key="2">
    <citation type="submission" date="2018-08" db="EMBL/GenBank/DDBJ databases">
        <authorList>
            <person name="Laetsch R D."/>
            <person name="Stevens L."/>
            <person name="Kumar S."/>
            <person name="Blaxter L. M."/>
        </authorList>
    </citation>
    <scope>NUCLEOTIDE SEQUENCE [LARGE SCALE GENOMIC DNA]</scope>
</reference>
<name>A0A182F053_ONCOC</name>
<comment type="similarity">
    <text evidence="1">Belongs to the helicase family.</text>
</comment>
<dbReference type="GO" id="GO:0043139">
    <property type="term" value="F:5'-3' DNA helicase activity"/>
    <property type="evidence" value="ECO:0007669"/>
    <property type="project" value="UniProtKB-EC"/>
</dbReference>
<keyword evidence="1" id="KW-0547">Nucleotide-binding</keyword>
<keyword evidence="1" id="KW-0067">ATP-binding</keyword>
<gene>
    <name evidence="3" type="ORF">NOO_LOCUS13816</name>
</gene>
<dbReference type="STRING" id="42157.A0A182F053"/>
<evidence type="ECO:0000313" key="4">
    <source>
        <dbReference type="Proteomes" id="UP000271087"/>
    </source>
</evidence>
<evidence type="ECO:0000256" key="1">
    <source>
        <dbReference type="RuleBase" id="RU363044"/>
    </source>
</evidence>
<dbReference type="InterPro" id="IPR027417">
    <property type="entry name" value="P-loop_NTPase"/>
</dbReference>
<keyword evidence="1" id="KW-0347">Helicase</keyword>
<dbReference type="InterPro" id="IPR010285">
    <property type="entry name" value="DNA_helicase_pif1-like_DEAD"/>
</dbReference>
<keyword evidence="1" id="KW-0227">DNA damage</keyword>
<dbReference type="WBParaSite" id="nOo.2.0.1.t13816-RA">
    <property type="protein sequence ID" value="nOo.2.0.1.t13816-RA"/>
    <property type="gene ID" value="nOo.2.0.1.g13816"/>
</dbReference>
<evidence type="ECO:0000313" key="5">
    <source>
        <dbReference type="WBParaSite" id="nOo.2.0.1.t13816-RA"/>
    </source>
</evidence>